<dbReference type="EMBL" id="FJ822135">
    <property type="protein sequence ID" value="ACO36975.1"/>
    <property type="molecule type" value="Genomic_DNA"/>
</dbReference>
<name>C1KFG4_9CAUD</name>
<evidence type="ECO:0000313" key="1">
    <source>
        <dbReference type="EMBL" id="ACO36975.1"/>
    </source>
</evidence>
<protein>
    <submittedName>
        <fullName evidence="1">Uncharacterized protein</fullName>
    </submittedName>
</protein>
<dbReference type="KEGG" id="vg:7750909"/>
<dbReference type="GeneID" id="7750909"/>
<keyword evidence="2" id="KW-1185">Reference proteome</keyword>
<proteinExistence type="predicted"/>
<dbReference type="RefSeq" id="YP_002790733.1">
    <property type="nucleotide sequence ID" value="NC_012530.1"/>
</dbReference>
<accession>C1KFG4</accession>
<sequence>MKDTYEHNTELQMSDYLLKNLDNDKFMNLYVKDVMSQYDGNGISTAFGPTDVYSMEIMRPEDTNEYKGSKEPYVVVLYTNYETGVENKHVWECPVSKFEKYLVAGKMPSDSMVPNYMTYEEWRRRQDDSTLELYNYYENKKWGFS</sequence>
<organism evidence="1 2">
    <name type="scientific">Lactobacillus phage Lb338-1</name>
    <dbReference type="NCBI Taxonomy" id="2892342"/>
    <lineage>
        <taxon>Viruses</taxon>
        <taxon>Duplodnaviria</taxon>
        <taxon>Heunggongvirae</taxon>
        <taxon>Uroviricota</taxon>
        <taxon>Caudoviricetes</taxon>
        <taxon>Herelleviridae</taxon>
        <taxon>Mooreparkvirus</taxon>
        <taxon>Mooreparkvirus Lb3381</taxon>
    </lineage>
</organism>
<evidence type="ECO:0000313" key="2">
    <source>
        <dbReference type="Proteomes" id="UP000001878"/>
    </source>
</evidence>
<reference evidence="1 2" key="1">
    <citation type="journal article" date="2009" name="Gene">
        <title>Genome of a virulent bacteriophage Lb338-1 that lyses the probiotic Lactobacillus paracasei cheese strain.</title>
        <authorList>
            <person name="Alemayehu D."/>
            <person name="Ross R.P."/>
            <person name="O'Sullivan O."/>
            <person name="Coffey A."/>
            <person name="Stanton C."/>
            <person name="Fitzgerald G.F."/>
            <person name="McAuliffe O."/>
        </authorList>
    </citation>
    <scope>NUCLEOTIDE SEQUENCE [LARGE SCALE GENOMIC DNA]</scope>
    <source>
        <strain evidence="1">Lb338-1</strain>
    </source>
</reference>
<dbReference type="Proteomes" id="UP000001878">
    <property type="component" value="Segment"/>
</dbReference>
<gene>
    <name evidence="1" type="ORF">lb338_phage_54</name>
</gene>